<evidence type="ECO:0000313" key="4">
    <source>
        <dbReference type="EMBL" id="OAO91455.1"/>
    </source>
</evidence>
<feature type="region of interest" description="Disordered" evidence="1">
    <location>
        <begin position="1"/>
        <end position="52"/>
    </location>
</feature>
<proteinExistence type="predicted"/>
<dbReference type="Araport" id="AT5G06010"/>
<organism evidence="4 6">
    <name type="scientific">Arabidopsis thaliana</name>
    <name type="common">Mouse-ear cress</name>
    <dbReference type="NCBI Taxonomy" id="3702"/>
    <lineage>
        <taxon>Eukaryota</taxon>
        <taxon>Viridiplantae</taxon>
        <taxon>Streptophyta</taxon>
        <taxon>Embryophyta</taxon>
        <taxon>Tracheophyta</taxon>
        <taxon>Spermatophyta</taxon>
        <taxon>Magnoliopsida</taxon>
        <taxon>eudicotyledons</taxon>
        <taxon>Gunneridae</taxon>
        <taxon>Pentapetalae</taxon>
        <taxon>rosids</taxon>
        <taxon>malvids</taxon>
        <taxon>Brassicales</taxon>
        <taxon>Brassicaceae</taxon>
        <taxon>Camelineae</taxon>
        <taxon>Arabidopsis</taxon>
    </lineage>
</organism>
<dbReference type="KEGG" id="ath:AT5G06010"/>
<feature type="domain" description="DUF7722" evidence="2">
    <location>
        <begin position="53"/>
        <end position="98"/>
    </location>
</feature>
<evidence type="ECO:0000313" key="6">
    <source>
        <dbReference type="Proteomes" id="UP000078284"/>
    </source>
</evidence>
<dbReference type="Proteomes" id="UP000078284">
    <property type="component" value="Chromosome 5"/>
</dbReference>
<evidence type="ECO:0000313" key="3">
    <source>
        <dbReference type="Araport" id="AT5G06010"/>
    </source>
</evidence>
<dbReference type="PANTHER" id="PTHR33513:SF4">
    <property type="entry name" value="GB|AAF04428.1"/>
    <property type="match status" value="1"/>
</dbReference>
<gene>
    <name evidence="3" type="ordered locus">At5g06010</name>
    <name evidence="4" type="ordered locus">AXX17_At5g05530</name>
    <name evidence="5" type="ORF">AN1_LOCUS21416</name>
</gene>
<reference evidence="5 7" key="3">
    <citation type="submission" date="2019-11" db="EMBL/GenBank/DDBJ databases">
        <authorList>
            <person name="Jiao W.-B."/>
            <person name="Schneeberger K."/>
        </authorList>
    </citation>
    <scope>NUCLEOTIDE SEQUENCE [LARGE SCALE GENOMIC DNA]</scope>
    <source>
        <strain evidence="7">cv. An-1</strain>
    </source>
</reference>
<dbReference type="Proteomes" id="UP000426265">
    <property type="component" value="Unassembled WGS sequence"/>
</dbReference>
<evidence type="ECO:0000313" key="7">
    <source>
        <dbReference type="Proteomes" id="UP000426265"/>
    </source>
</evidence>
<dbReference type="EMBL" id="CACRSJ010000110">
    <property type="protein sequence ID" value="VYS66012.1"/>
    <property type="molecule type" value="Genomic_DNA"/>
</dbReference>
<name>A0A178UCP9_ARATH</name>
<evidence type="ECO:0000256" key="1">
    <source>
        <dbReference type="SAM" id="MobiDB-lite"/>
    </source>
</evidence>
<dbReference type="EMBL" id="LUHQ01000005">
    <property type="protein sequence ID" value="OAO91455.1"/>
    <property type="molecule type" value="Genomic_DNA"/>
</dbReference>
<dbReference type="PANTHER" id="PTHR33513">
    <property type="entry name" value="OS06G0523300 PROTEIN"/>
    <property type="match status" value="1"/>
</dbReference>
<feature type="compositionally biased region" description="Low complexity" evidence="1">
    <location>
        <begin position="23"/>
        <end position="39"/>
    </location>
</feature>
<dbReference type="Pfam" id="PF24847">
    <property type="entry name" value="DUF7722"/>
    <property type="match status" value="1"/>
</dbReference>
<evidence type="ECO:0000313" key="5">
    <source>
        <dbReference type="EMBL" id="VYS66012.1"/>
    </source>
</evidence>
<dbReference type="AlphaFoldDB" id="A0A178UCP9"/>
<protein>
    <recommendedName>
        <fullName evidence="2">DUF7722 domain-containing protein</fullName>
    </recommendedName>
</protein>
<dbReference type="InterPro" id="IPR056139">
    <property type="entry name" value="DUF7722"/>
</dbReference>
<evidence type="ECO:0000259" key="2">
    <source>
        <dbReference type="Pfam" id="PF24847"/>
    </source>
</evidence>
<sequence>MGNKDSKGSSSSTNPKEEIAAVPQPQQSPPQLIRKSQPQQPLPPPSSEMPLLYPCYKKEDYEKMSEETIDMLLATYGIMTVPGDLADKRKFAFETFRWDHKNNHPKA</sequence>
<dbReference type="GeneID" id="830488"/>
<accession>A0A178UCP9</accession>
<dbReference type="ExpressionAtlas" id="A0A178UCP9">
    <property type="expression patterns" value="baseline and differential"/>
</dbReference>
<dbReference type="OMA" id="LLYPCYK"/>
<reference evidence="4" key="2">
    <citation type="submission" date="2016-03" db="EMBL/GenBank/DDBJ databases">
        <title>Full-length assembly of Arabidopsis thaliana Ler reveals the complement of translocations and inversions.</title>
        <authorList>
            <person name="Zapata L."/>
            <person name="Schneeberger K."/>
            <person name="Ossowski S."/>
        </authorList>
    </citation>
    <scope>NUCLEOTIDE SEQUENCE [LARGE SCALE GENOMIC DNA]</scope>
    <source>
        <tissue evidence="4">Leaf</tissue>
    </source>
</reference>
<dbReference type="iPTMnet" id="A0A178UCP9"/>
<reference evidence="6" key="1">
    <citation type="journal article" date="2016" name="Proc. Natl. Acad. Sci. U.S.A.">
        <title>Chromosome-level assembly of Arabidopsis thaliana Ler reveals the extent of translocation and inversion polymorphisms.</title>
        <authorList>
            <person name="Zapata L."/>
            <person name="Ding J."/>
            <person name="Willing E.M."/>
            <person name="Hartwig B."/>
            <person name="Bezdan D."/>
            <person name="Jiao W.B."/>
            <person name="Patel V."/>
            <person name="Velikkakam James G."/>
            <person name="Koornneef M."/>
            <person name="Ossowski S."/>
            <person name="Schneeberger K."/>
        </authorList>
    </citation>
    <scope>NUCLEOTIDE SEQUENCE [LARGE SCALE GENOMIC DNA]</scope>
    <source>
        <strain evidence="6">cv. Landsberg erecta</strain>
    </source>
</reference>